<protein>
    <submittedName>
        <fullName evidence="1">N-acetylglucosaminyl-diphospho-decaprenol L-rhamnosyltransferase</fullName>
        <ecNumber evidence="1">2.4.1.289</ecNumber>
    </submittedName>
</protein>
<keyword evidence="1" id="KW-0808">Transferase</keyword>
<dbReference type="PATRIC" id="fig|291169.3.peg.2825"/>
<accession>A0A1E3GPR8</accession>
<comment type="caution">
    <text evidence="1">The sequence shown here is derived from an EMBL/GenBank/DDBJ whole genome shotgun (WGS) entry which is preliminary data.</text>
</comment>
<organism evidence="1 2">
    <name type="scientific">Methylophaga muralis</name>
    <dbReference type="NCBI Taxonomy" id="291169"/>
    <lineage>
        <taxon>Bacteria</taxon>
        <taxon>Pseudomonadati</taxon>
        <taxon>Pseudomonadota</taxon>
        <taxon>Gammaproteobacteria</taxon>
        <taxon>Thiotrichales</taxon>
        <taxon>Piscirickettsiaceae</taxon>
        <taxon>Methylophaga</taxon>
    </lineage>
</organism>
<dbReference type="AlphaFoldDB" id="A0A1E3GPR8"/>
<reference evidence="1 2" key="1">
    <citation type="submission" date="2016-07" db="EMBL/GenBank/DDBJ databases">
        <title>Draft Genome Sequence of Methylophaga muralis Bur 1.</title>
        <authorList>
            <person name="Vasilenko O.V."/>
            <person name="Doronina N.V."/>
            <person name="Shmareva M.N."/>
            <person name="Tarlachkov S.V."/>
            <person name="Mustakhimov I."/>
            <person name="Trotsenko Y.A."/>
        </authorList>
    </citation>
    <scope>NUCLEOTIDE SEQUENCE [LARGE SCALE GENOMIC DNA]</scope>
    <source>
        <strain evidence="1 2">Bur 1</strain>
    </source>
</reference>
<dbReference type="STRING" id="291169.A9E74_02789"/>
<sequence>MGSRLEGEDGELQGSAFRFHTLKSELLSGLRLGITDTLFSKYLVSPKEIPAEPTQVDWLAGASMLVRYSVIEDIGLMDETYFLYYEETDFCLQAHKFGWQSWYVPSSRIIHYVGQSTGVVSGDSLRRRRPKYWFQSRQYYLIKNHGIIYTALADLSWGGMFTVHKVLDFIRLKFHNDAKYLWRDFWRNSIFLSWLDRKQDV</sequence>
<dbReference type="GO" id="GO:0102096">
    <property type="term" value="F:decaprenyl-N-acetyl-alpha-D-glucosaminyl-pyrophosphate:dTDP-alpha-L-rhamnose rhamnosyltransferase activity"/>
    <property type="evidence" value="ECO:0007669"/>
    <property type="project" value="UniProtKB-EC"/>
</dbReference>
<keyword evidence="2" id="KW-1185">Reference proteome</keyword>
<proteinExistence type="predicted"/>
<name>A0A1E3GPR8_9GAMM</name>
<dbReference type="PANTHER" id="PTHR43179:SF7">
    <property type="entry name" value="RHAMNOSYLTRANSFERASE WBBL"/>
    <property type="match status" value="1"/>
</dbReference>
<dbReference type="Proteomes" id="UP000094379">
    <property type="component" value="Unassembled WGS sequence"/>
</dbReference>
<dbReference type="Gene3D" id="3.90.550.10">
    <property type="entry name" value="Spore Coat Polysaccharide Biosynthesis Protein SpsA, Chain A"/>
    <property type="match status" value="1"/>
</dbReference>
<gene>
    <name evidence="1" type="primary">wbbL_2</name>
    <name evidence="1" type="ORF">A9E74_02789</name>
</gene>
<dbReference type="PANTHER" id="PTHR43179">
    <property type="entry name" value="RHAMNOSYLTRANSFERASE WBBL"/>
    <property type="match status" value="1"/>
</dbReference>
<keyword evidence="1" id="KW-0328">Glycosyltransferase</keyword>
<dbReference type="EMBL" id="MCRI01000078">
    <property type="protein sequence ID" value="ODN65411.1"/>
    <property type="molecule type" value="Genomic_DNA"/>
</dbReference>
<evidence type="ECO:0000313" key="2">
    <source>
        <dbReference type="Proteomes" id="UP000094379"/>
    </source>
</evidence>
<dbReference type="SUPFAM" id="SSF53448">
    <property type="entry name" value="Nucleotide-diphospho-sugar transferases"/>
    <property type="match status" value="1"/>
</dbReference>
<dbReference type="EC" id="2.4.1.289" evidence="1"/>
<evidence type="ECO:0000313" key="1">
    <source>
        <dbReference type="EMBL" id="ODN65411.1"/>
    </source>
</evidence>
<dbReference type="InterPro" id="IPR029044">
    <property type="entry name" value="Nucleotide-diphossugar_trans"/>
</dbReference>